<protein>
    <submittedName>
        <fullName evidence="1">Uncharacterized protein</fullName>
    </submittedName>
</protein>
<name>A0A7Y6KJ73_9ACTN</name>
<keyword evidence="2" id="KW-1185">Reference proteome</keyword>
<organism evidence="1 2">
    <name type="scientific">Streptomyces odorifer</name>
    <dbReference type="NCBI Taxonomy" id="53450"/>
    <lineage>
        <taxon>Bacteria</taxon>
        <taxon>Bacillati</taxon>
        <taxon>Actinomycetota</taxon>
        <taxon>Actinomycetes</taxon>
        <taxon>Kitasatosporales</taxon>
        <taxon>Streptomycetaceae</taxon>
        <taxon>Streptomyces</taxon>
        <taxon>Streptomyces albidoflavus group</taxon>
    </lineage>
</organism>
<dbReference type="Proteomes" id="UP000540128">
    <property type="component" value="Unassembled WGS sequence"/>
</dbReference>
<proteinExistence type="predicted"/>
<gene>
    <name evidence="1" type="ORF">G6W59_27550</name>
</gene>
<comment type="caution">
    <text evidence="1">The sequence shown here is derived from an EMBL/GenBank/DDBJ whole genome shotgun (WGS) entry which is preliminary data.</text>
</comment>
<evidence type="ECO:0000313" key="2">
    <source>
        <dbReference type="Proteomes" id="UP000540128"/>
    </source>
</evidence>
<dbReference type="AlphaFoldDB" id="A0A7Y6KJ73"/>
<reference evidence="1 2" key="1">
    <citation type="submission" date="2020-03" db="EMBL/GenBank/DDBJ databases">
        <title>Complete genome sequence of sixteen Streptomyces strains facilitates identification of candidate genes involved in plant growth-promotion in grain legumes and cereals.</title>
        <authorList>
            <person name="Gopalakrishnan S."/>
            <person name="Thakur V."/>
            <person name="Saxena R."/>
            <person name="Vadlamudi S."/>
            <person name="Purohit S."/>
            <person name="Kumar V."/>
            <person name="Rathore A."/>
            <person name="Chitikineni A."/>
            <person name="Varshney R.K."/>
        </authorList>
    </citation>
    <scope>NUCLEOTIDE SEQUENCE [LARGE SCALE GENOMIC DNA]</scope>
    <source>
        <strain evidence="1 2">KAI-180</strain>
    </source>
</reference>
<dbReference type="RefSeq" id="WP_191835166.1">
    <property type="nucleotide sequence ID" value="NZ_JAANNT010000035.1"/>
</dbReference>
<sequence>MTAYRIEFGKVGDTYPVPPITVDWTDPNRAARDVAEHAIPHLKPVLESLGRPELADCLFRVNGERTYGEFMWLDLVGGRGARFCPARLTPA</sequence>
<evidence type="ECO:0000313" key="1">
    <source>
        <dbReference type="EMBL" id="NUV32001.1"/>
    </source>
</evidence>
<dbReference type="EMBL" id="JAANNT010000035">
    <property type="protein sequence ID" value="NUV32001.1"/>
    <property type="molecule type" value="Genomic_DNA"/>
</dbReference>
<accession>A0A7Y6KJ73</accession>